<evidence type="ECO:0000259" key="3">
    <source>
        <dbReference type="Pfam" id="PF05617"/>
    </source>
</evidence>
<feature type="domain" description="Prolamin-like" evidence="3">
    <location>
        <begin position="83"/>
        <end position="155"/>
    </location>
</feature>
<keyword evidence="5" id="KW-1185">Reference proteome</keyword>
<dbReference type="AlphaFoldDB" id="A0ABD1A748"/>
<feature type="signal peptide" evidence="2">
    <location>
        <begin position="1"/>
        <end position="21"/>
    </location>
</feature>
<name>A0ABD1A748_CARAN</name>
<dbReference type="PANTHER" id="PTHR31207:SF23">
    <property type="entry name" value="DOWNREGULATED IN DIF1 18-RELATED"/>
    <property type="match status" value="1"/>
</dbReference>
<organism evidence="4 5">
    <name type="scientific">Cardamine amara subsp. amara</name>
    <dbReference type="NCBI Taxonomy" id="228776"/>
    <lineage>
        <taxon>Eukaryota</taxon>
        <taxon>Viridiplantae</taxon>
        <taxon>Streptophyta</taxon>
        <taxon>Embryophyta</taxon>
        <taxon>Tracheophyta</taxon>
        <taxon>Spermatophyta</taxon>
        <taxon>Magnoliopsida</taxon>
        <taxon>eudicotyledons</taxon>
        <taxon>Gunneridae</taxon>
        <taxon>Pentapetalae</taxon>
        <taxon>rosids</taxon>
        <taxon>malvids</taxon>
        <taxon>Brassicales</taxon>
        <taxon>Brassicaceae</taxon>
        <taxon>Cardamineae</taxon>
        <taxon>Cardamine</taxon>
    </lineage>
</organism>
<evidence type="ECO:0000256" key="2">
    <source>
        <dbReference type="SAM" id="SignalP"/>
    </source>
</evidence>
<dbReference type="PANTHER" id="PTHR31207">
    <property type="entry name" value="ECA1 GAMETOGENESIS FAMILY PROTEIN (DUF784)-RELATED-RELATED"/>
    <property type="match status" value="1"/>
</dbReference>
<evidence type="ECO:0000313" key="4">
    <source>
        <dbReference type="EMBL" id="KAL1199664.1"/>
    </source>
</evidence>
<gene>
    <name evidence="4" type="ORF">V5N11_019425</name>
</gene>
<comment type="caution">
    <text evidence="4">The sequence shown here is derived from an EMBL/GenBank/DDBJ whole genome shotgun (WGS) entry which is preliminary data.</text>
</comment>
<reference evidence="4 5" key="1">
    <citation type="submission" date="2024-04" db="EMBL/GenBank/DDBJ databases">
        <title>Genome assembly C_amara_ONT_v2.</title>
        <authorList>
            <person name="Yant L."/>
            <person name="Moore C."/>
            <person name="Slenker M."/>
        </authorList>
    </citation>
    <scope>NUCLEOTIDE SEQUENCE [LARGE SCALE GENOMIC DNA]</scope>
    <source>
        <tissue evidence="4">Leaf</tissue>
    </source>
</reference>
<dbReference type="Pfam" id="PF05617">
    <property type="entry name" value="Prolamin_like"/>
    <property type="match status" value="1"/>
</dbReference>
<feature type="chain" id="PRO_5044871110" evidence="2">
    <location>
        <begin position="22"/>
        <end position="170"/>
    </location>
</feature>
<accession>A0ABD1A748</accession>
<proteinExistence type="predicted"/>
<sequence>MTTSLIMAMLISIVIFNMGCSISSREVDQYSQDIPEDINISPISEFDIHVEAPEPYIADSPEAKYDVVHAPHYSHKQLKFLQDCAQKSTTKCGVEVFENMVDETTHVTNECCRELLKLGKDCHLGLVQIIFATYEYKNIASKAIPESKHTWNTCVRQVGSQIGVLVSLEQ</sequence>
<dbReference type="InterPro" id="IPR040220">
    <property type="entry name" value="DD11"/>
</dbReference>
<dbReference type="Proteomes" id="UP001558713">
    <property type="component" value="Unassembled WGS sequence"/>
</dbReference>
<dbReference type="InterPro" id="IPR008502">
    <property type="entry name" value="Prolamin-like"/>
</dbReference>
<dbReference type="EMBL" id="JBANAX010000638">
    <property type="protein sequence ID" value="KAL1199664.1"/>
    <property type="molecule type" value="Genomic_DNA"/>
</dbReference>
<keyword evidence="1 2" id="KW-0732">Signal</keyword>
<evidence type="ECO:0000256" key="1">
    <source>
        <dbReference type="ARBA" id="ARBA00022729"/>
    </source>
</evidence>
<protein>
    <submittedName>
        <fullName evidence="4">Protein DOWN-REGULATED IN DIF1 11</fullName>
    </submittedName>
</protein>
<evidence type="ECO:0000313" key="5">
    <source>
        <dbReference type="Proteomes" id="UP001558713"/>
    </source>
</evidence>